<comment type="subunit">
    <text evidence="9">Homodimer.</text>
</comment>
<feature type="binding site" evidence="10">
    <location>
        <begin position="276"/>
        <end position="282"/>
    </location>
    <ligand>
        <name>ATP</name>
        <dbReference type="ChEBI" id="CHEBI:30616"/>
    </ligand>
</feature>
<dbReference type="Proteomes" id="UP000185839">
    <property type="component" value="Unassembled WGS sequence"/>
</dbReference>
<dbReference type="PRINTS" id="PR00097">
    <property type="entry name" value="ANTSNTHASEII"/>
</dbReference>
<dbReference type="SUPFAM" id="SSF54810">
    <property type="entry name" value="GMP synthetase C-terminal dimerisation domain"/>
    <property type="match status" value="1"/>
</dbReference>
<feature type="active site" evidence="9">
    <location>
        <position position="224"/>
    </location>
</feature>
<dbReference type="InterPro" id="IPR014729">
    <property type="entry name" value="Rossmann-like_a/b/a_fold"/>
</dbReference>
<dbReference type="NCBIfam" id="TIGR00888">
    <property type="entry name" value="guaA_Nterm"/>
    <property type="match status" value="1"/>
</dbReference>
<comment type="pathway">
    <text evidence="2 9">Purine metabolism; GMP biosynthesis; GMP from XMP (L-Gln route): step 1/1.</text>
</comment>
<dbReference type="STRING" id="713588.SAMN05421789_10682"/>
<dbReference type="FunFam" id="3.40.50.880:FF:000001">
    <property type="entry name" value="GMP synthase [glutamine-hydrolyzing]"/>
    <property type="match status" value="1"/>
</dbReference>
<comment type="catalytic activity">
    <reaction evidence="9">
        <text>XMP + L-glutamine + ATP + H2O = GMP + L-glutamate + AMP + diphosphate + 2 H(+)</text>
        <dbReference type="Rhea" id="RHEA:11680"/>
        <dbReference type="ChEBI" id="CHEBI:15377"/>
        <dbReference type="ChEBI" id="CHEBI:15378"/>
        <dbReference type="ChEBI" id="CHEBI:29985"/>
        <dbReference type="ChEBI" id="CHEBI:30616"/>
        <dbReference type="ChEBI" id="CHEBI:33019"/>
        <dbReference type="ChEBI" id="CHEBI:57464"/>
        <dbReference type="ChEBI" id="CHEBI:58115"/>
        <dbReference type="ChEBI" id="CHEBI:58359"/>
        <dbReference type="ChEBI" id="CHEBI:456215"/>
        <dbReference type="EC" id="6.3.5.2"/>
    </reaction>
</comment>
<dbReference type="PRINTS" id="PR00099">
    <property type="entry name" value="CPSGATASE"/>
</dbReference>
<comment type="function">
    <text evidence="1 9">Catalyzes the synthesis of GMP from XMP.</text>
</comment>
<dbReference type="GO" id="GO:0005524">
    <property type="term" value="F:ATP binding"/>
    <property type="evidence" value="ECO:0007669"/>
    <property type="project" value="UniProtKB-UniRule"/>
</dbReference>
<evidence type="ECO:0000256" key="8">
    <source>
        <dbReference type="ARBA" id="ARBA00022962"/>
    </source>
</evidence>
<keyword evidence="5 9" id="KW-0332">GMP biosynthesis</keyword>
<dbReference type="GO" id="GO:0003921">
    <property type="term" value="F:GMP synthase activity"/>
    <property type="evidence" value="ECO:0007669"/>
    <property type="project" value="InterPro"/>
</dbReference>
<evidence type="ECO:0000256" key="3">
    <source>
        <dbReference type="ARBA" id="ARBA00022598"/>
    </source>
</evidence>
<dbReference type="NCBIfam" id="TIGR00884">
    <property type="entry name" value="guaA_Cterm"/>
    <property type="match status" value="1"/>
</dbReference>
<dbReference type="PROSITE" id="PS51273">
    <property type="entry name" value="GATASE_TYPE_1"/>
    <property type="match status" value="1"/>
</dbReference>
<organism evidence="12 13">
    <name type="scientific">Kaistella chaponensis</name>
    <dbReference type="NCBI Taxonomy" id="713588"/>
    <lineage>
        <taxon>Bacteria</taxon>
        <taxon>Pseudomonadati</taxon>
        <taxon>Bacteroidota</taxon>
        <taxon>Flavobacteriia</taxon>
        <taxon>Flavobacteriales</taxon>
        <taxon>Weeksellaceae</taxon>
        <taxon>Chryseobacterium group</taxon>
        <taxon>Kaistella</taxon>
    </lineage>
</organism>
<feature type="domain" description="GMPS ATP-PPase" evidence="11">
    <location>
        <begin position="249"/>
        <end position="440"/>
    </location>
</feature>
<dbReference type="CDD" id="cd01997">
    <property type="entry name" value="GMP_synthase_C"/>
    <property type="match status" value="1"/>
</dbReference>
<dbReference type="InterPro" id="IPR025777">
    <property type="entry name" value="GMPS_ATP_PPase_dom"/>
</dbReference>
<dbReference type="CDD" id="cd01742">
    <property type="entry name" value="GATase1_GMP_Synthase"/>
    <property type="match status" value="1"/>
</dbReference>
<dbReference type="PROSITE" id="PS51553">
    <property type="entry name" value="GMPS_ATP_PPASE"/>
    <property type="match status" value="1"/>
</dbReference>
<feature type="active site" evidence="9">
    <location>
        <position position="222"/>
    </location>
</feature>
<dbReference type="PANTHER" id="PTHR11922">
    <property type="entry name" value="GMP SYNTHASE-RELATED"/>
    <property type="match status" value="1"/>
</dbReference>
<dbReference type="UniPathway" id="UPA00189">
    <property type="reaction ID" value="UER00296"/>
</dbReference>
<keyword evidence="13" id="KW-1185">Reference proteome</keyword>
<accession>A0A1N7LU45</accession>
<dbReference type="FunFam" id="3.40.50.620:FF:000001">
    <property type="entry name" value="GMP synthase [glutamine-hydrolyzing]"/>
    <property type="match status" value="1"/>
</dbReference>
<keyword evidence="6 9" id="KW-0658">Purine biosynthesis</keyword>
<evidence type="ECO:0000256" key="9">
    <source>
        <dbReference type="HAMAP-Rule" id="MF_00344"/>
    </source>
</evidence>
<dbReference type="PANTHER" id="PTHR11922:SF2">
    <property type="entry name" value="GMP SYNTHASE [GLUTAMINE-HYDROLYZING]"/>
    <property type="match status" value="1"/>
</dbReference>
<dbReference type="HAMAP" id="MF_00344">
    <property type="entry name" value="GMP_synthase"/>
    <property type="match status" value="1"/>
</dbReference>
<reference evidence="13" key="1">
    <citation type="submission" date="2017-01" db="EMBL/GenBank/DDBJ databases">
        <authorList>
            <person name="Varghese N."/>
            <person name="Submissions S."/>
        </authorList>
    </citation>
    <scope>NUCLEOTIDE SEQUENCE [LARGE SCALE GENOMIC DNA]</scope>
    <source>
        <strain evidence="13">DSM 23145</strain>
    </source>
</reference>
<keyword evidence="4 9" id="KW-0547">Nucleotide-binding</keyword>
<dbReference type="SUPFAM" id="SSF52402">
    <property type="entry name" value="Adenine nucleotide alpha hydrolases-like"/>
    <property type="match status" value="1"/>
</dbReference>
<dbReference type="EC" id="6.3.5.2" evidence="9"/>
<dbReference type="PRINTS" id="PR00096">
    <property type="entry name" value="GATASE"/>
</dbReference>
<proteinExistence type="inferred from homology"/>
<dbReference type="InterPro" id="IPR022310">
    <property type="entry name" value="NAD/GMP_synthase"/>
</dbReference>
<dbReference type="InterPro" id="IPR017926">
    <property type="entry name" value="GATASE"/>
</dbReference>
<dbReference type="EMBL" id="FTOI01000006">
    <property type="protein sequence ID" value="SIS77375.1"/>
    <property type="molecule type" value="Genomic_DNA"/>
</dbReference>
<dbReference type="AlphaFoldDB" id="A0A1N7LU45"/>
<dbReference type="InterPro" id="IPR029062">
    <property type="entry name" value="Class_I_gatase-like"/>
</dbReference>
<protein>
    <recommendedName>
        <fullName evidence="9">GMP synthase [glutamine-hydrolyzing]</fullName>
        <ecNumber evidence="9">6.3.5.2</ecNumber>
    </recommendedName>
    <alternativeName>
        <fullName evidence="9">GMP synthetase</fullName>
    </alternativeName>
    <alternativeName>
        <fullName evidence="9">Glutamine amidotransferase</fullName>
    </alternativeName>
</protein>
<gene>
    <name evidence="9" type="primary">guaA</name>
    <name evidence="12" type="ORF">SAMN05421789_10682</name>
</gene>
<sequence length="565" mass="63259">MAKKDAAAIRARNFGLKPIFFSKRQPRTIQKEPRKQKKYLPPNLFTYHPSLINHNTMQKGIIILDFGSQYNQLIARRIREHGVYSEVIPFNTPVEEIVAKNPSGIILSGGPSSVNAENAHLVEKSLLEKNIPILGICYGMQLITHLLGGTVKKGIKGEYGKAQLEIQKSNDLLSGVSRNSTVWMSHFDEVESLPEGFNINGMTDVISAISNESKHIYCVQFHPEVSHTEEGAKMLENFIFKICDAPKSWKLTNYIDETIADIKAKVGQQKVILGLSGGVDSSVAAVLIHRAIGDQLQCIFVDTGLLRKDEGNKVMENYGEHFNLKIKMIDASERFLSKLKDISDPEEKRKIIGNEFVAVFDEESHKIEGAKFLAQGTIYPDVIESQSVKGPSAVIKSHHNVGGLPEEMDFELLEPLRELFKDEVRKVGVELGIPAHLVNRHPFPGPGLGIRILGAVDEDKVRILQEADDIFIEELYKNDLYEKVSQAFVVLLPVKSVGVMGDERTYEYTAVVRSANTTDFMTATWSRLPYEFLDTVSSRIINEVRGINRVAYDISSKPPATIEWE</sequence>
<evidence type="ECO:0000256" key="10">
    <source>
        <dbReference type="PROSITE-ProRule" id="PRU00886"/>
    </source>
</evidence>
<dbReference type="Gene3D" id="3.40.50.880">
    <property type="match status" value="1"/>
</dbReference>
<dbReference type="InterPro" id="IPR022955">
    <property type="entry name" value="GMP_synthase"/>
</dbReference>
<dbReference type="NCBIfam" id="NF000848">
    <property type="entry name" value="PRK00074.1"/>
    <property type="match status" value="1"/>
</dbReference>
<dbReference type="FunFam" id="3.30.300.10:FF:000002">
    <property type="entry name" value="GMP synthase [glutamine-hydrolyzing]"/>
    <property type="match status" value="1"/>
</dbReference>
<evidence type="ECO:0000259" key="11">
    <source>
        <dbReference type="PROSITE" id="PS51553"/>
    </source>
</evidence>
<name>A0A1N7LU45_9FLAO</name>
<dbReference type="InterPro" id="IPR001674">
    <property type="entry name" value="GMP_synth_C"/>
</dbReference>
<dbReference type="SUPFAM" id="SSF52317">
    <property type="entry name" value="Class I glutamine amidotransferase-like"/>
    <property type="match status" value="1"/>
</dbReference>
<keyword evidence="3 9" id="KW-0436">Ligase</keyword>
<evidence type="ECO:0000313" key="13">
    <source>
        <dbReference type="Proteomes" id="UP000185839"/>
    </source>
</evidence>
<keyword evidence="7 9" id="KW-0067">ATP-binding</keyword>
<dbReference type="InterPro" id="IPR004739">
    <property type="entry name" value="GMP_synth_GATase"/>
</dbReference>
<dbReference type="GO" id="GO:0005829">
    <property type="term" value="C:cytosol"/>
    <property type="evidence" value="ECO:0007669"/>
    <property type="project" value="TreeGrafter"/>
</dbReference>
<dbReference type="Pfam" id="PF00958">
    <property type="entry name" value="GMP_synt_C"/>
    <property type="match status" value="1"/>
</dbReference>
<evidence type="ECO:0000256" key="5">
    <source>
        <dbReference type="ARBA" id="ARBA00022749"/>
    </source>
</evidence>
<evidence type="ECO:0000256" key="6">
    <source>
        <dbReference type="ARBA" id="ARBA00022755"/>
    </source>
</evidence>
<evidence type="ECO:0000256" key="7">
    <source>
        <dbReference type="ARBA" id="ARBA00022840"/>
    </source>
</evidence>
<evidence type="ECO:0000256" key="1">
    <source>
        <dbReference type="ARBA" id="ARBA00002332"/>
    </source>
</evidence>
<keyword evidence="8 9" id="KW-0315">Glutamine amidotransferase</keyword>
<evidence type="ECO:0000313" key="12">
    <source>
        <dbReference type="EMBL" id="SIS77375.1"/>
    </source>
</evidence>
<dbReference type="Pfam" id="PF00117">
    <property type="entry name" value="GATase"/>
    <property type="match status" value="1"/>
</dbReference>
<dbReference type="Gene3D" id="3.40.50.620">
    <property type="entry name" value="HUPs"/>
    <property type="match status" value="1"/>
</dbReference>
<evidence type="ECO:0000256" key="2">
    <source>
        <dbReference type="ARBA" id="ARBA00005153"/>
    </source>
</evidence>
<dbReference type="Gene3D" id="3.30.300.10">
    <property type="match status" value="1"/>
</dbReference>
<feature type="active site" description="Nucleophile" evidence="9">
    <location>
        <position position="137"/>
    </location>
</feature>
<dbReference type="Pfam" id="PF02540">
    <property type="entry name" value="NAD_synthase"/>
    <property type="match status" value="1"/>
</dbReference>
<evidence type="ECO:0000256" key="4">
    <source>
        <dbReference type="ARBA" id="ARBA00022741"/>
    </source>
</evidence>